<feature type="region of interest" description="Disordered" evidence="8">
    <location>
        <begin position="319"/>
        <end position="356"/>
    </location>
</feature>
<evidence type="ECO:0000313" key="13">
    <source>
        <dbReference type="EMBL" id="WWC62909.1"/>
    </source>
</evidence>
<evidence type="ECO:0000256" key="3">
    <source>
        <dbReference type="ARBA" id="ARBA00022679"/>
    </source>
</evidence>
<evidence type="ECO:0000259" key="11">
    <source>
        <dbReference type="PROSITE" id="PS51285"/>
    </source>
</evidence>
<dbReference type="PROSITE" id="PS00107">
    <property type="entry name" value="PROTEIN_KINASE_ATP"/>
    <property type="match status" value="1"/>
</dbReference>
<dbReference type="OrthoDB" id="63267at2759"/>
<keyword evidence="6 7" id="KW-0067">ATP-binding</keyword>
<dbReference type="InterPro" id="IPR000961">
    <property type="entry name" value="AGC-kinase_C"/>
</dbReference>
<accession>A0A1A6A2A9</accession>
<evidence type="ECO:0000256" key="8">
    <source>
        <dbReference type="SAM" id="MobiDB-lite"/>
    </source>
</evidence>
<dbReference type="FunFam" id="1.10.510.10:FF:000008">
    <property type="entry name" value="Non-specific serine/threonine protein kinase"/>
    <property type="match status" value="1"/>
</dbReference>
<feature type="region of interest" description="Disordered" evidence="8">
    <location>
        <begin position="754"/>
        <end position="805"/>
    </location>
</feature>
<feature type="compositionally biased region" description="Acidic residues" evidence="8">
    <location>
        <begin position="831"/>
        <end position="863"/>
    </location>
</feature>
<keyword evidence="2" id="KW-0597">Phosphoprotein</keyword>
<dbReference type="PROSITE" id="PS50004">
    <property type="entry name" value="C2"/>
    <property type="match status" value="1"/>
</dbReference>
<feature type="compositionally biased region" description="Basic and acidic residues" evidence="8">
    <location>
        <begin position="864"/>
        <end position="879"/>
    </location>
</feature>
<dbReference type="InterPro" id="IPR035892">
    <property type="entry name" value="C2_domain_sf"/>
</dbReference>
<dbReference type="Pfam" id="PF00069">
    <property type="entry name" value="Pkinase"/>
    <property type="match status" value="1"/>
</dbReference>
<dbReference type="SUPFAM" id="SSF56112">
    <property type="entry name" value="Protein kinase-like (PK-like)"/>
    <property type="match status" value="1"/>
</dbReference>
<keyword evidence="3" id="KW-0808">Transferase</keyword>
<evidence type="ECO:0000313" key="14">
    <source>
        <dbReference type="Proteomes" id="UP000078595"/>
    </source>
</evidence>
<dbReference type="Pfam" id="PF00433">
    <property type="entry name" value="Pkinase_C"/>
    <property type="match status" value="2"/>
</dbReference>
<gene>
    <name evidence="12" type="ORF">I303_05050</name>
    <name evidence="13" type="ORF">I303_105507</name>
</gene>
<feature type="compositionally biased region" description="Low complexity" evidence="8">
    <location>
        <begin position="205"/>
        <end position="220"/>
    </location>
</feature>
<dbReference type="RefSeq" id="XP_018262035.1">
    <property type="nucleotide sequence ID" value="XM_018408344.1"/>
</dbReference>
<evidence type="ECO:0000259" key="10">
    <source>
        <dbReference type="PROSITE" id="PS50011"/>
    </source>
</evidence>
<feature type="domain" description="C2" evidence="9">
    <location>
        <begin position="215"/>
        <end position="409"/>
    </location>
</feature>
<sequence>MLKGVKQLWPSSHHNNNNHPDRETPSPTLSPSTSFASLGGPADQATPRASAHPTANPFDSAIPTIHQPQQSQHSGGVGAGVGGSTTPGGGLSRSTASLSLDPSARRPNSPAVGGHTALPSSAGSAGGPRTPTSYGFMPLPLGTPGAGQPTTGVTVGDSVGMNTGMGFGLHEPPKMRKAMSKLNDGSSPPPPDTIPAPQDVDHPMNASSGSSAANTGGTSTPQHQHREGGGPRGTLNVKVISARGLAVTNQPDGSPPQPYVVIQFEQNEYVSCPPHQTTSHTAVPFTQSTPQPLGAPGNLTRSTSGLGVGAISRAFADAVGRSKKREGGGEGSGAMTPRAEEPPSGGGSWLGKPGPGDPVWKEEVTFDLTSNRSALHVSVYDKGRAGEGFLGMLDIKPVLQDGYTLDNWYKLATRGQEHVTGEIWIQMTYKVIRKSLSLKPSDFEFLKLIGRGTFGRVFQVRKKDTRRIYAMKVLSKKEIVAKKEVAHTIGERKILQRSLECPFLVGLKFSFQTDRDLYFVTDYKCGGELFWHLQKEGRFSEDRARFYIAELILALEHLHKYDIVYRDLKPENILLDATGHVALCDFGLSKPDLSDDKLTNTFCGTTEYLAPEVLLDEKGYGKHVDFWSLGVLLFEMCCGWSPFYAEQTQEMYRLICYGKIRFPKHVIDDDGKQFVKGLLNRNPQNRLGARRGTEELKEHPFFKSIDWDLLYKKQITPPFKPIVDSDESVANFDPEFTNSSLIEAGIIPWEENETTQQVPGKHSYLGPGGSLSSASHMNNAAPGLAINKPQRPPLPGASGSPLTSSVQENFRGFTYTGESLMPHSMLAEQQMDSDSDTENAVDEEEEDDDDEDDEEYEDEERDGDGDGLRTRRQSDVDMD</sequence>
<dbReference type="InterPro" id="IPR017441">
    <property type="entry name" value="Protein_kinase_ATP_BS"/>
</dbReference>
<dbReference type="GO" id="GO:0004674">
    <property type="term" value="F:protein serine/threonine kinase activity"/>
    <property type="evidence" value="ECO:0007669"/>
    <property type="project" value="UniProtKB-KW"/>
</dbReference>
<evidence type="ECO:0000256" key="5">
    <source>
        <dbReference type="ARBA" id="ARBA00022777"/>
    </source>
</evidence>
<keyword evidence="5 12" id="KW-0418">Kinase</keyword>
<dbReference type="PROSITE" id="PS50011">
    <property type="entry name" value="PROTEIN_KINASE_DOM"/>
    <property type="match status" value="1"/>
</dbReference>
<protein>
    <submittedName>
        <fullName evidence="12">AGC/AKT protein kinase</fullName>
    </submittedName>
</protein>
<dbReference type="Proteomes" id="UP000078595">
    <property type="component" value="Chromosome 6"/>
</dbReference>
<dbReference type="VEuPathDB" id="FungiDB:I303_05050"/>
<keyword evidence="1" id="KW-0723">Serine/threonine-protein kinase</keyword>
<dbReference type="Gene3D" id="3.30.200.20">
    <property type="entry name" value="Phosphorylase Kinase, domain 1"/>
    <property type="match status" value="1"/>
</dbReference>
<dbReference type="InterPro" id="IPR008271">
    <property type="entry name" value="Ser/Thr_kinase_AS"/>
</dbReference>
<dbReference type="SMART" id="SM00220">
    <property type="entry name" value="S_TKc"/>
    <property type="match status" value="1"/>
</dbReference>
<dbReference type="SMART" id="SM00133">
    <property type="entry name" value="S_TK_X"/>
    <property type="match status" value="1"/>
</dbReference>
<dbReference type="InterPro" id="IPR000008">
    <property type="entry name" value="C2_dom"/>
</dbReference>
<dbReference type="Gene3D" id="1.10.510.10">
    <property type="entry name" value="Transferase(Phosphotransferase) domain 1"/>
    <property type="match status" value="1"/>
</dbReference>
<dbReference type="AlphaFoldDB" id="A0A1A6A2A9"/>
<feature type="region of interest" description="Disordered" evidence="8">
    <location>
        <begin position="178"/>
        <end position="235"/>
    </location>
</feature>
<dbReference type="EMBL" id="KI894032">
    <property type="protein sequence ID" value="OBR84193.1"/>
    <property type="molecule type" value="Genomic_DNA"/>
</dbReference>
<feature type="binding site" evidence="7">
    <location>
        <position position="482"/>
    </location>
    <ligand>
        <name>ATP</name>
        <dbReference type="ChEBI" id="CHEBI:30616"/>
    </ligand>
</feature>
<name>A0A1A6A2A9_9TREE</name>
<dbReference type="PROSITE" id="PS00108">
    <property type="entry name" value="PROTEIN_KINASE_ST"/>
    <property type="match status" value="1"/>
</dbReference>
<reference evidence="13" key="3">
    <citation type="submission" date="2024-02" db="EMBL/GenBank/DDBJ databases">
        <title>Comparative genomics of Cryptococcus and Kwoniella reveals pathogenesis evolution and contrasting modes of karyotype evolution via chromosome fusion or intercentromeric recombination.</title>
        <authorList>
            <person name="Coelho M.A."/>
            <person name="David-Palma M."/>
            <person name="Shea T."/>
            <person name="Bowers K."/>
            <person name="McGinley-Smith S."/>
            <person name="Mohammad A.W."/>
            <person name="Gnirke A."/>
            <person name="Yurkov A.M."/>
            <person name="Nowrousian M."/>
            <person name="Sun S."/>
            <person name="Cuomo C.A."/>
            <person name="Heitman J."/>
        </authorList>
    </citation>
    <scope>NUCLEOTIDE SEQUENCE</scope>
    <source>
        <strain evidence="13">CBS 10117</strain>
    </source>
</reference>
<proteinExistence type="predicted"/>
<evidence type="ECO:0000256" key="2">
    <source>
        <dbReference type="ARBA" id="ARBA00022553"/>
    </source>
</evidence>
<evidence type="ECO:0000256" key="7">
    <source>
        <dbReference type="PROSITE-ProRule" id="PRU10141"/>
    </source>
</evidence>
<dbReference type="STRING" id="1296121.A0A1A6A2A9"/>
<feature type="compositionally biased region" description="Gly residues" evidence="8">
    <location>
        <begin position="75"/>
        <end position="91"/>
    </location>
</feature>
<dbReference type="InterPro" id="IPR017892">
    <property type="entry name" value="Pkinase_C"/>
</dbReference>
<dbReference type="PANTHER" id="PTHR24351">
    <property type="entry name" value="RIBOSOMAL PROTEIN S6 KINASE"/>
    <property type="match status" value="1"/>
</dbReference>
<evidence type="ECO:0000259" key="9">
    <source>
        <dbReference type="PROSITE" id="PS50004"/>
    </source>
</evidence>
<keyword evidence="4 7" id="KW-0547">Nucleotide-binding</keyword>
<feature type="compositionally biased region" description="Low complexity" evidence="8">
    <location>
        <begin position="25"/>
        <end position="34"/>
    </location>
</feature>
<evidence type="ECO:0000313" key="12">
    <source>
        <dbReference type="EMBL" id="OBR84193.1"/>
    </source>
</evidence>
<dbReference type="PROSITE" id="PS51285">
    <property type="entry name" value="AGC_KINASE_CTER"/>
    <property type="match status" value="1"/>
</dbReference>
<evidence type="ECO:0000256" key="1">
    <source>
        <dbReference type="ARBA" id="ARBA00022527"/>
    </source>
</evidence>
<keyword evidence="14" id="KW-1185">Reference proteome</keyword>
<dbReference type="KEGG" id="kdj:28968749"/>
<dbReference type="FunFam" id="3.30.200.20:FF:000116">
    <property type="entry name" value="Non-specific serine/threonine protein kinase"/>
    <property type="match status" value="1"/>
</dbReference>
<organism evidence="12">
    <name type="scientific">Kwoniella dejecticola CBS 10117</name>
    <dbReference type="NCBI Taxonomy" id="1296121"/>
    <lineage>
        <taxon>Eukaryota</taxon>
        <taxon>Fungi</taxon>
        <taxon>Dikarya</taxon>
        <taxon>Basidiomycota</taxon>
        <taxon>Agaricomycotina</taxon>
        <taxon>Tremellomycetes</taxon>
        <taxon>Tremellales</taxon>
        <taxon>Cryptococcaceae</taxon>
        <taxon>Kwoniella</taxon>
    </lineage>
</organism>
<dbReference type="Gene3D" id="2.60.40.150">
    <property type="entry name" value="C2 domain"/>
    <property type="match status" value="1"/>
</dbReference>
<reference evidence="13" key="2">
    <citation type="submission" date="2013-07" db="EMBL/GenBank/DDBJ databases">
        <authorList>
            <consortium name="The Broad Institute Genome Sequencing Platform"/>
            <person name="Cuomo C."/>
            <person name="Litvintseva A."/>
            <person name="Chen Y."/>
            <person name="Heitman J."/>
            <person name="Sun S."/>
            <person name="Springer D."/>
            <person name="Dromer F."/>
            <person name="Young S.K."/>
            <person name="Zeng Q."/>
            <person name="Gargeya S."/>
            <person name="Fitzgerald M."/>
            <person name="Abouelleil A."/>
            <person name="Alvarado L."/>
            <person name="Berlin A.M."/>
            <person name="Chapman S.B."/>
            <person name="Dewar J."/>
            <person name="Goldberg J."/>
            <person name="Griggs A."/>
            <person name="Gujja S."/>
            <person name="Hansen M."/>
            <person name="Howarth C."/>
            <person name="Imamovic A."/>
            <person name="Larimer J."/>
            <person name="McCowan C."/>
            <person name="Murphy C."/>
            <person name="Pearson M."/>
            <person name="Priest M."/>
            <person name="Roberts A."/>
            <person name="Saif S."/>
            <person name="Shea T."/>
            <person name="Sykes S."/>
            <person name="Wortman J."/>
            <person name="Nusbaum C."/>
            <person name="Birren B."/>
        </authorList>
    </citation>
    <scope>NUCLEOTIDE SEQUENCE</scope>
    <source>
        <strain evidence="13">CBS 10117</strain>
    </source>
</reference>
<dbReference type="Pfam" id="PF00168">
    <property type="entry name" value="C2"/>
    <property type="match status" value="2"/>
</dbReference>
<feature type="region of interest" description="Disordered" evidence="8">
    <location>
        <begin position="1"/>
        <end position="151"/>
    </location>
</feature>
<dbReference type="GO" id="GO:0005524">
    <property type="term" value="F:ATP binding"/>
    <property type="evidence" value="ECO:0007669"/>
    <property type="project" value="UniProtKB-UniRule"/>
</dbReference>
<evidence type="ECO:0000256" key="6">
    <source>
        <dbReference type="ARBA" id="ARBA00022840"/>
    </source>
</evidence>
<feature type="domain" description="Protein kinase" evidence="10">
    <location>
        <begin position="443"/>
        <end position="702"/>
    </location>
</feature>
<reference evidence="12" key="1">
    <citation type="submission" date="2013-07" db="EMBL/GenBank/DDBJ databases">
        <title>The Genome Sequence of Cryptococcus dejecticola CBS10117.</title>
        <authorList>
            <consortium name="The Broad Institute Genome Sequencing Platform"/>
            <person name="Cuomo C."/>
            <person name="Litvintseva A."/>
            <person name="Chen Y."/>
            <person name="Heitman J."/>
            <person name="Sun S."/>
            <person name="Springer D."/>
            <person name="Dromer F."/>
            <person name="Young S.K."/>
            <person name="Zeng Q."/>
            <person name="Gargeya S."/>
            <person name="Fitzgerald M."/>
            <person name="Abouelleil A."/>
            <person name="Alvarado L."/>
            <person name="Berlin A.M."/>
            <person name="Chapman S.B."/>
            <person name="Dewar J."/>
            <person name="Goldberg J."/>
            <person name="Griggs A."/>
            <person name="Gujja S."/>
            <person name="Hansen M."/>
            <person name="Howarth C."/>
            <person name="Imamovic A."/>
            <person name="Larimer J."/>
            <person name="McCowan C."/>
            <person name="Murphy C."/>
            <person name="Pearson M."/>
            <person name="Priest M."/>
            <person name="Roberts A."/>
            <person name="Saif S."/>
            <person name="Shea T."/>
            <person name="Sykes S."/>
            <person name="Wortman J."/>
            <person name="Nusbaum C."/>
            <person name="Birren B."/>
        </authorList>
    </citation>
    <scope>NUCLEOTIDE SEQUENCE [LARGE SCALE GENOMIC DNA]</scope>
    <source>
        <strain evidence="12">CBS 10117</strain>
    </source>
</reference>
<dbReference type="InterPro" id="IPR011009">
    <property type="entry name" value="Kinase-like_dom_sf"/>
</dbReference>
<evidence type="ECO:0000256" key="4">
    <source>
        <dbReference type="ARBA" id="ARBA00022741"/>
    </source>
</evidence>
<dbReference type="SMART" id="SM00239">
    <property type="entry name" value="C2"/>
    <property type="match status" value="1"/>
</dbReference>
<feature type="domain" description="AGC-kinase C-terminal" evidence="11">
    <location>
        <begin position="703"/>
        <end position="825"/>
    </location>
</feature>
<dbReference type="SUPFAM" id="SSF49562">
    <property type="entry name" value="C2 domain (Calcium/lipid-binding domain, CaLB)"/>
    <property type="match status" value="1"/>
</dbReference>
<dbReference type="InterPro" id="IPR000719">
    <property type="entry name" value="Prot_kinase_dom"/>
</dbReference>
<dbReference type="EMBL" id="CP144535">
    <property type="protein sequence ID" value="WWC62909.1"/>
    <property type="molecule type" value="Genomic_DNA"/>
</dbReference>
<dbReference type="GeneID" id="28968749"/>
<feature type="region of interest" description="Disordered" evidence="8">
    <location>
        <begin position="826"/>
        <end position="879"/>
    </location>
</feature>